<dbReference type="Gene3D" id="1.20.1600.10">
    <property type="entry name" value="Outer membrane efflux proteins (OEP)"/>
    <property type="match status" value="1"/>
</dbReference>
<gene>
    <name evidence="1" type="ORF">PCAR9_A31379</name>
</gene>
<evidence type="ECO:0000313" key="1">
    <source>
        <dbReference type="EMBL" id="SOU42176.1"/>
    </source>
</evidence>
<organism evidence="1 2">
    <name type="scientific">Pseudoalteromonas carrageenovora IAM 12662</name>
    <dbReference type="NCBI Taxonomy" id="1314868"/>
    <lineage>
        <taxon>Bacteria</taxon>
        <taxon>Pseudomonadati</taxon>
        <taxon>Pseudomonadota</taxon>
        <taxon>Gammaproteobacteria</taxon>
        <taxon>Alteromonadales</taxon>
        <taxon>Pseudoalteromonadaceae</taxon>
        <taxon>Pseudoalteromonas</taxon>
    </lineage>
</organism>
<proteinExistence type="predicted"/>
<evidence type="ECO:0000313" key="2">
    <source>
        <dbReference type="Proteomes" id="UP000238288"/>
    </source>
</evidence>
<name>A0A2K4XCX9_PSEVC</name>
<accession>A0A2K4XCX9</accession>
<dbReference type="AlphaFoldDB" id="A0A2K4XCX9"/>
<protein>
    <submittedName>
        <fullName evidence="1">Uncharacterized protein</fullName>
    </submittedName>
</protein>
<dbReference type="Proteomes" id="UP000238288">
    <property type="component" value="Chromosome PCAR9a"/>
</dbReference>
<reference evidence="1 2" key="1">
    <citation type="submission" date="2017-11" db="EMBL/GenBank/DDBJ databases">
        <authorList>
            <person name="Han C.G."/>
        </authorList>
    </citation>
    <scope>NUCLEOTIDE SEQUENCE [LARGE SCALE GENOMIC DNA]</scope>
    <source>
        <strain evidence="2">ATCC 43555</strain>
    </source>
</reference>
<dbReference type="EMBL" id="LT965928">
    <property type="protein sequence ID" value="SOU42176.1"/>
    <property type="molecule type" value="Genomic_DNA"/>
</dbReference>
<sequence length="82" mass="9233">MLYKNTLLPQVAEQAQATLNAYTRDDGDFSEVMRARISELNAKIDALNITVDQQIITARLNYYASSLDTQVMAEQVGDTNEY</sequence>